<dbReference type="Gene3D" id="3.40.50.300">
    <property type="entry name" value="P-loop containing nucleotide triphosphate hydrolases"/>
    <property type="match status" value="1"/>
</dbReference>
<sequence>MQDLLSYPSVLIWGAPGAGKSTFAEWLMSERVKAGHKLEILDPHREFGQWDGLDTFGDGMNFNAIDDRLKAFADLVESRYLGRSKKADFNPRPLTVLAEEFTQWAKKCEHSASFFEMSVSDIRKINCHVVYGVEPRYV</sequence>
<gene>
    <name evidence="2" type="ORF">C7B65_26675</name>
</gene>
<reference evidence="2 3" key="1">
    <citation type="submission" date="2018-02" db="EMBL/GenBank/DDBJ databases">
        <authorList>
            <person name="Cohen D.B."/>
            <person name="Kent A.D."/>
        </authorList>
    </citation>
    <scope>NUCLEOTIDE SEQUENCE [LARGE SCALE GENOMIC DNA]</scope>
    <source>
        <strain evidence="2 3">ULC007</strain>
    </source>
</reference>
<dbReference type="STRING" id="1920490.GCA_001895925_03853"/>
<proteinExistence type="predicted"/>
<keyword evidence="3" id="KW-1185">Reference proteome</keyword>
<dbReference type="EMBL" id="PVWG01000098">
    <property type="protein sequence ID" value="PSB14231.1"/>
    <property type="molecule type" value="Genomic_DNA"/>
</dbReference>
<dbReference type="Pfam" id="PF01935">
    <property type="entry name" value="DUF87"/>
    <property type="match status" value="1"/>
</dbReference>
<dbReference type="InterPro" id="IPR002789">
    <property type="entry name" value="HerA_central"/>
</dbReference>
<evidence type="ECO:0000313" key="2">
    <source>
        <dbReference type="EMBL" id="PSB14231.1"/>
    </source>
</evidence>
<reference evidence="2 3" key="2">
    <citation type="submission" date="2018-03" db="EMBL/GenBank/DDBJ databases">
        <title>The ancient ancestry and fast evolution of plastids.</title>
        <authorList>
            <person name="Moore K.R."/>
            <person name="Magnabosco C."/>
            <person name="Momper L."/>
            <person name="Gold D.A."/>
            <person name="Bosak T."/>
            <person name="Fournier G.P."/>
        </authorList>
    </citation>
    <scope>NUCLEOTIDE SEQUENCE [LARGE SCALE GENOMIC DNA]</scope>
    <source>
        <strain evidence="2 3">ULC007</strain>
    </source>
</reference>
<dbReference type="InterPro" id="IPR027417">
    <property type="entry name" value="P-loop_NTPase"/>
</dbReference>
<dbReference type="AlphaFoldDB" id="A0A2T1D1C3"/>
<protein>
    <submittedName>
        <fullName evidence="2">DUF87 domain-containing protein</fullName>
    </submittedName>
</protein>
<evidence type="ECO:0000259" key="1">
    <source>
        <dbReference type="Pfam" id="PF01935"/>
    </source>
</evidence>
<dbReference type="Proteomes" id="UP000238634">
    <property type="component" value="Unassembled WGS sequence"/>
</dbReference>
<feature type="domain" description="Helicase HerA central" evidence="1">
    <location>
        <begin position="9"/>
        <end position="53"/>
    </location>
</feature>
<evidence type="ECO:0000313" key="3">
    <source>
        <dbReference type="Proteomes" id="UP000238634"/>
    </source>
</evidence>
<dbReference type="SUPFAM" id="SSF52540">
    <property type="entry name" value="P-loop containing nucleoside triphosphate hydrolases"/>
    <property type="match status" value="1"/>
</dbReference>
<organism evidence="2 3">
    <name type="scientific">Phormidesmis priestleyi ULC007</name>
    <dbReference type="NCBI Taxonomy" id="1920490"/>
    <lineage>
        <taxon>Bacteria</taxon>
        <taxon>Bacillati</taxon>
        <taxon>Cyanobacteriota</taxon>
        <taxon>Cyanophyceae</taxon>
        <taxon>Leptolyngbyales</taxon>
        <taxon>Leptolyngbyaceae</taxon>
        <taxon>Phormidesmis</taxon>
    </lineage>
</organism>
<accession>A0A2T1D1C3</accession>
<name>A0A2T1D1C3_9CYAN</name>
<comment type="caution">
    <text evidence="2">The sequence shown here is derived from an EMBL/GenBank/DDBJ whole genome shotgun (WGS) entry which is preliminary data.</text>
</comment>